<reference evidence="1" key="2">
    <citation type="journal article" date="2021" name="PeerJ">
        <title>Extensive microbial diversity within the chicken gut microbiome revealed by metagenomics and culture.</title>
        <authorList>
            <person name="Gilroy R."/>
            <person name="Ravi A."/>
            <person name="Getino M."/>
            <person name="Pursley I."/>
            <person name="Horton D.L."/>
            <person name="Alikhan N.F."/>
            <person name="Baker D."/>
            <person name="Gharbi K."/>
            <person name="Hall N."/>
            <person name="Watson M."/>
            <person name="Adriaenssens E.M."/>
            <person name="Foster-Nyarko E."/>
            <person name="Jarju S."/>
            <person name="Secka A."/>
            <person name="Antonio M."/>
            <person name="Oren A."/>
            <person name="Chaudhuri R.R."/>
            <person name="La Ragione R."/>
            <person name="Hildebrand F."/>
            <person name="Pallen M.J."/>
        </authorList>
    </citation>
    <scope>NUCLEOTIDE SEQUENCE</scope>
    <source>
        <strain evidence="1">10669</strain>
    </source>
</reference>
<comment type="caution">
    <text evidence="1">The sequence shown here is derived from an EMBL/GenBank/DDBJ whole genome shotgun (WGS) entry which is preliminary data.</text>
</comment>
<reference evidence="1" key="1">
    <citation type="submission" date="2020-10" db="EMBL/GenBank/DDBJ databases">
        <authorList>
            <person name="Gilroy R."/>
        </authorList>
    </citation>
    <scope>NUCLEOTIDE SEQUENCE</scope>
    <source>
        <strain evidence="1">10669</strain>
    </source>
</reference>
<accession>A0A9D1T0W6</accession>
<evidence type="ECO:0000313" key="2">
    <source>
        <dbReference type="Proteomes" id="UP000886812"/>
    </source>
</evidence>
<dbReference type="PANTHER" id="PTHR36454">
    <property type="entry name" value="LMO2823 PROTEIN"/>
    <property type="match status" value="1"/>
</dbReference>
<sequence length="417" mass="46877">MATVRPFVALRPPKNLAEKVSSLPYDVMSRDEAVAMARGNAQSFLHVCRADIDTSEALIHAPETYAKSRENLEKFIAEGTLVRDEKPCFYVYRQIFRGRVQTGVVGCASVDEYLDGTIKKHELTRKEKERDRIEHFDACSAQTEPVFLACRRSEAVAAVVREQTERRAPEYDFRTDDGVSHALWKIDDEAAIAAIREGFAAVPALYIADGHHRTASAAAVSARRRAAHPDFSGTEEFNFLMAVIFWAEDLFIMDYNRVVKDLNGRTKEEFLAEISEKFEVVPAPYQENGYAPRRKHEFGMFLDGAWHSLTARAGTFDENHPTASLDCAVLQENLLAPVLGIDDPRTSARIDFVGGIRGLGELERRCREDGNAVAFALFPVTMDDLFRVADAGEIMPPKSTWFEPKLRSGLFVHEIER</sequence>
<organism evidence="1 2">
    <name type="scientific">Candidatus Spyradosoma merdigallinarum</name>
    <dbReference type="NCBI Taxonomy" id="2840950"/>
    <lineage>
        <taxon>Bacteria</taxon>
        <taxon>Pseudomonadati</taxon>
        <taxon>Verrucomicrobiota</taxon>
        <taxon>Opitutia</taxon>
        <taxon>Opitutia incertae sedis</taxon>
        <taxon>Candidatus Spyradosoma</taxon>
    </lineage>
</organism>
<dbReference type="Pfam" id="PF06245">
    <property type="entry name" value="DUF1015"/>
    <property type="match status" value="1"/>
</dbReference>
<name>A0A9D1T0W6_9BACT</name>
<dbReference type="PIRSF" id="PIRSF033563">
    <property type="entry name" value="UCP033563"/>
    <property type="match status" value="1"/>
</dbReference>
<dbReference type="AlphaFoldDB" id="A0A9D1T0W6"/>
<proteinExistence type="predicted"/>
<protein>
    <submittedName>
        <fullName evidence="1">DUF1015 domain-containing protein</fullName>
    </submittedName>
</protein>
<dbReference type="InterPro" id="IPR008323">
    <property type="entry name" value="UCP033563"/>
</dbReference>
<dbReference type="PANTHER" id="PTHR36454:SF1">
    <property type="entry name" value="DUF1015 DOMAIN-CONTAINING PROTEIN"/>
    <property type="match status" value="1"/>
</dbReference>
<dbReference type="Proteomes" id="UP000886812">
    <property type="component" value="Unassembled WGS sequence"/>
</dbReference>
<dbReference type="EMBL" id="DVOG01000043">
    <property type="protein sequence ID" value="HIV03834.1"/>
    <property type="molecule type" value="Genomic_DNA"/>
</dbReference>
<gene>
    <name evidence="1" type="ORF">IAC75_01635</name>
</gene>
<evidence type="ECO:0000313" key="1">
    <source>
        <dbReference type="EMBL" id="HIV03834.1"/>
    </source>
</evidence>